<accession>W4JX23</accession>
<dbReference type="InParanoid" id="W4JX23"/>
<proteinExistence type="predicted"/>
<sequence length="256" mass="28147">MCARRGHFSASARNTGSETSTSVSRCTVVSARRALGQEPRDARAALRRVLVPPEENVLEIRKRDRRVSVAVGGALGVPAVQSRKTQVREKRQVVRAEPPLHAQQGAQVRQPSEEGPPRRMLHVRDQLLQRQTAVWTDALEDALGHRGTAYPRGGNDDADMREIAKYLAEHGHPVLIGGDYVHAAHQGAQQEIARTLRRVLQSTLQGAHVPIRDHDGSVQERRGESAPSSAHTDEAHFRDQRPADPTPCSSAKEPQS</sequence>
<dbReference type="KEGG" id="hir:HETIRDRAFT_388095"/>
<evidence type="ECO:0000256" key="1">
    <source>
        <dbReference type="SAM" id="MobiDB-lite"/>
    </source>
</evidence>
<feature type="compositionally biased region" description="Basic and acidic residues" evidence="1">
    <location>
        <begin position="210"/>
        <end position="224"/>
    </location>
</feature>
<feature type="region of interest" description="Disordered" evidence="1">
    <location>
        <begin position="207"/>
        <end position="256"/>
    </location>
</feature>
<feature type="region of interest" description="Disordered" evidence="1">
    <location>
        <begin position="1"/>
        <end position="24"/>
    </location>
</feature>
<organism evidence="2 3">
    <name type="scientific">Heterobasidion irregulare (strain TC 32-1)</name>
    <dbReference type="NCBI Taxonomy" id="747525"/>
    <lineage>
        <taxon>Eukaryota</taxon>
        <taxon>Fungi</taxon>
        <taxon>Dikarya</taxon>
        <taxon>Basidiomycota</taxon>
        <taxon>Agaricomycotina</taxon>
        <taxon>Agaricomycetes</taxon>
        <taxon>Russulales</taxon>
        <taxon>Bondarzewiaceae</taxon>
        <taxon>Heterobasidion</taxon>
        <taxon>Heterobasidion annosum species complex</taxon>
    </lineage>
</organism>
<protein>
    <submittedName>
        <fullName evidence="2">Uncharacterized protein</fullName>
    </submittedName>
</protein>
<dbReference type="RefSeq" id="XP_009550014.1">
    <property type="nucleotide sequence ID" value="XM_009551719.1"/>
</dbReference>
<feature type="compositionally biased region" description="Polar residues" evidence="1">
    <location>
        <begin position="247"/>
        <end position="256"/>
    </location>
</feature>
<dbReference type="AlphaFoldDB" id="W4JX23"/>
<reference evidence="2 3" key="1">
    <citation type="journal article" date="2012" name="New Phytol.">
        <title>Insight into trade-off between wood decay and parasitism from the genome of a fungal forest pathogen.</title>
        <authorList>
            <person name="Olson A."/>
            <person name="Aerts A."/>
            <person name="Asiegbu F."/>
            <person name="Belbahri L."/>
            <person name="Bouzid O."/>
            <person name="Broberg A."/>
            <person name="Canback B."/>
            <person name="Coutinho P.M."/>
            <person name="Cullen D."/>
            <person name="Dalman K."/>
            <person name="Deflorio G."/>
            <person name="van Diepen L.T."/>
            <person name="Dunand C."/>
            <person name="Duplessis S."/>
            <person name="Durling M."/>
            <person name="Gonthier P."/>
            <person name="Grimwood J."/>
            <person name="Fossdal C.G."/>
            <person name="Hansson D."/>
            <person name="Henrissat B."/>
            <person name="Hietala A."/>
            <person name="Himmelstrand K."/>
            <person name="Hoffmeister D."/>
            <person name="Hogberg N."/>
            <person name="James T.Y."/>
            <person name="Karlsson M."/>
            <person name="Kohler A."/>
            <person name="Kues U."/>
            <person name="Lee Y.H."/>
            <person name="Lin Y.C."/>
            <person name="Lind M."/>
            <person name="Lindquist E."/>
            <person name="Lombard V."/>
            <person name="Lucas S."/>
            <person name="Lunden K."/>
            <person name="Morin E."/>
            <person name="Murat C."/>
            <person name="Park J."/>
            <person name="Raffaello T."/>
            <person name="Rouze P."/>
            <person name="Salamov A."/>
            <person name="Schmutz J."/>
            <person name="Solheim H."/>
            <person name="Stahlberg J."/>
            <person name="Velez H."/>
            <person name="de Vries R.P."/>
            <person name="Wiebenga A."/>
            <person name="Woodward S."/>
            <person name="Yakovlev I."/>
            <person name="Garbelotto M."/>
            <person name="Martin F."/>
            <person name="Grigoriev I.V."/>
            <person name="Stenlid J."/>
        </authorList>
    </citation>
    <scope>NUCLEOTIDE SEQUENCE [LARGE SCALE GENOMIC DNA]</scope>
    <source>
        <strain evidence="2 3">TC 32-1</strain>
    </source>
</reference>
<dbReference type="Proteomes" id="UP000030671">
    <property type="component" value="Unassembled WGS sequence"/>
</dbReference>
<name>W4JX23_HETIT</name>
<dbReference type="EMBL" id="KI925462">
    <property type="protein sequence ID" value="ETW78009.1"/>
    <property type="molecule type" value="Genomic_DNA"/>
</dbReference>
<evidence type="ECO:0000313" key="3">
    <source>
        <dbReference type="Proteomes" id="UP000030671"/>
    </source>
</evidence>
<gene>
    <name evidence="2" type="ORF">HETIRDRAFT_388095</name>
</gene>
<feature type="compositionally biased region" description="Basic and acidic residues" evidence="1">
    <location>
        <begin position="231"/>
        <end position="242"/>
    </location>
</feature>
<dbReference type="HOGENOM" id="CLU_1086094_0_0_1"/>
<keyword evidence="3" id="KW-1185">Reference proteome</keyword>
<dbReference type="GeneID" id="20672349"/>
<evidence type="ECO:0000313" key="2">
    <source>
        <dbReference type="EMBL" id="ETW78009.1"/>
    </source>
</evidence>